<dbReference type="Proteomes" id="UP000276301">
    <property type="component" value="Unassembled WGS sequence"/>
</dbReference>
<accession>A0A498CU85</accession>
<organism evidence="2 3">
    <name type="scientific">Anaerotruncus massiliensis</name>
    <name type="common">ex Liu et al. 2021</name>
    <dbReference type="NCBI Taxonomy" id="2321404"/>
    <lineage>
        <taxon>Bacteria</taxon>
        <taxon>Bacillati</taxon>
        <taxon>Bacillota</taxon>
        <taxon>Clostridia</taxon>
        <taxon>Eubacteriales</taxon>
        <taxon>Oscillospiraceae</taxon>
        <taxon>Anaerotruncus</taxon>
    </lineage>
</organism>
<keyword evidence="3" id="KW-1185">Reference proteome</keyword>
<dbReference type="Gene3D" id="3.40.50.300">
    <property type="entry name" value="P-loop containing nucleotide triphosphate hydrolases"/>
    <property type="match status" value="1"/>
</dbReference>
<dbReference type="Pfam" id="PF01656">
    <property type="entry name" value="CbiA"/>
    <property type="match status" value="1"/>
</dbReference>
<name>A0A498CU85_9FIRM</name>
<gene>
    <name evidence="2" type="ORF">D4A47_01335</name>
</gene>
<dbReference type="SUPFAM" id="SSF52540">
    <property type="entry name" value="P-loop containing nucleoside triphosphate hydrolases"/>
    <property type="match status" value="1"/>
</dbReference>
<evidence type="ECO:0000259" key="1">
    <source>
        <dbReference type="Pfam" id="PF01656"/>
    </source>
</evidence>
<feature type="domain" description="CobQ/CobB/MinD/ParA nucleotide binding" evidence="1">
    <location>
        <begin position="9"/>
        <end position="116"/>
    </location>
</feature>
<dbReference type="AlphaFoldDB" id="A0A498CU85"/>
<sequence length="226" mass="24442">MLTNLKRIVVVVGHYGSGKTNFSVNLAVDLKAAGRDVILVDLDIVNPYFRSADFGSLLEEKGIGLIAPVYARSNLDVPALDGRLDAVIESDKTLVIDVGGDDAGAAALGRYSAMIREAGGCDMLYVVNAYRYLTRTSEEAAEILGEIERKARLEVTAVVNNSNLADITTAGDIVSSAEYAEETARRYGIPVLCTTAWKKLAAEVGEKLPGREIYPVDIYVKKPWEV</sequence>
<reference evidence="2 3" key="1">
    <citation type="submission" date="2018-10" db="EMBL/GenBank/DDBJ databases">
        <title>Anaerotruncus faecis sp. nov., isolated from human feces.</title>
        <authorList>
            <person name="Wang Y.-J."/>
        </authorList>
    </citation>
    <scope>NUCLEOTIDE SEQUENCE [LARGE SCALE GENOMIC DNA]</scope>
    <source>
        <strain evidence="2 3">22A2-44</strain>
    </source>
</reference>
<comment type="caution">
    <text evidence="2">The sequence shown here is derived from an EMBL/GenBank/DDBJ whole genome shotgun (WGS) entry which is preliminary data.</text>
</comment>
<dbReference type="RefSeq" id="WP_121585734.1">
    <property type="nucleotide sequence ID" value="NZ_RCHT01000001.1"/>
</dbReference>
<evidence type="ECO:0000313" key="3">
    <source>
        <dbReference type="Proteomes" id="UP000276301"/>
    </source>
</evidence>
<evidence type="ECO:0000313" key="2">
    <source>
        <dbReference type="EMBL" id="RLL14652.1"/>
    </source>
</evidence>
<dbReference type="EMBL" id="RCHT01000001">
    <property type="protein sequence ID" value="RLL14652.1"/>
    <property type="molecule type" value="Genomic_DNA"/>
</dbReference>
<dbReference type="InterPro" id="IPR002586">
    <property type="entry name" value="CobQ/CobB/MinD/ParA_Nub-bd_dom"/>
</dbReference>
<protein>
    <recommendedName>
        <fullName evidence="1">CobQ/CobB/MinD/ParA nucleotide binding domain-containing protein</fullName>
    </recommendedName>
</protein>
<dbReference type="InterPro" id="IPR027417">
    <property type="entry name" value="P-loop_NTPase"/>
</dbReference>
<proteinExistence type="predicted"/>